<proteinExistence type="predicted"/>
<gene>
    <name evidence="1" type="ORF">RCL2_000436000</name>
</gene>
<dbReference type="EMBL" id="BLAL01000027">
    <property type="protein sequence ID" value="GES76973.1"/>
    <property type="molecule type" value="Genomic_DNA"/>
</dbReference>
<sequence>MSLICFEQIKRFMHISDWKMMTKNKGLTGLIIELLSGSESSLHELESPLKLPLRRFAETWANGIGGVGMLTSAEFSSEVGKIFSGRAVSEILDT</sequence>
<protein>
    <submittedName>
        <fullName evidence="1">Uncharacterized protein</fullName>
    </submittedName>
</protein>
<evidence type="ECO:0000313" key="2">
    <source>
        <dbReference type="Proteomes" id="UP000615446"/>
    </source>
</evidence>
<dbReference type="AlphaFoldDB" id="A0A8H3KVZ8"/>
<name>A0A8H3KVZ8_9GLOM</name>
<dbReference type="Proteomes" id="UP000615446">
    <property type="component" value="Unassembled WGS sequence"/>
</dbReference>
<accession>A0A8H3KVZ8</accession>
<organism evidence="1 2">
    <name type="scientific">Rhizophagus clarus</name>
    <dbReference type="NCBI Taxonomy" id="94130"/>
    <lineage>
        <taxon>Eukaryota</taxon>
        <taxon>Fungi</taxon>
        <taxon>Fungi incertae sedis</taxon>
        <taxon>Mucoromycota</taxon>
        <taxon>Glomeromycotina</taxon>
        <taxon>Glomeromycetes</taxon>
        <taxon>Glomerales</taxon>
        <taxon>Glomeraceae</taxon>
        <taxon>Rhizophagus</taxon>
    </lineage>
</organism>
<reference evidence="1" key="1">
    <citation type="submission" date="2019-10" db="EMBL/GenBank/DDBJ databases">
        <title>Conservation and host-specific expression of non-tandemly repeated heterogenous ribosome RNA gene in arbuscular mycorrhizal fungi.</title>
        <authorList>
            <person name="Maeda T."/>
            <person name="Kobayashi Y."/>
            <person name="Nakagawa T."/>
            <person name="Ezawa T."/>
            <person name="Yamaguchi K."/>
            <person name="Bino T."/>
            <person name="Nishimoto Y."/>
            <person name="Shigenobu S."/>
            <person name="Kawaguchi M."/>
        </authorList>
    </citation>
    <scope>NUCLEOTIDE SEQUENCE</scope>
    <source>
        <strain evidence="1">HR1</strain>
    </source>
</reference>
<comment type="caution">
    <text evidence="1">The sequence shown here is derived from an EMBL/GenBank/DDBJ whole genome shotgun (WGS) entry which is preliminary data.</text>
</comment>
<evidence type="ECO:0000313" key="1">
    <source>
        <dbReference type="EMBL" id="GES76973.1"/>
    </source>
</evidence>